<dbReference type="InterPro" id="IPR001940">
    <property type="entry name" value="Peptidase_S1C"/>
</dbReference>
<dbReference type="PROSITE" id="PS50106">
    <property type="entry name" value="PDZ"/>
    <property type="match status" value="1"/>
</dbReference>
<protein>
    <recommendedName>
        <fullName evidence="6">Serine protease HTRA2, mitochondrial</fullName>
        <ecNumber evidence="5">3.4.21.108</ecNumber>
    </recommendedName>
    <alternativeName>
        <fullName evidence="17">High temperature requirement protein A2</fullName>
    </alternativeName>
</protein>
<dbReference type="GO" id="GO:0007005">
    <property type="term" value="P:mitochondrion organization"/>
    <property type="evidence" value="ECO:0007669"/>
    <property type="project" value="UniProtKB-ARBA"/>
</dbReference>
<accession>A0A2P2IAB5</accession>
<dbReference type="PANTHER" id="PTHR22939">
    <property type="entry name" value="SERINE PROTEASE FAMILY S1C HTRA-RELATED"/>
    <property type="match status" value="1"/>
</dbReference>
<evidence type="ECO:0000256" key="13">
    <source>
        <dbReference type="ARBA" id="ARBA00022989"/>
    </source>
</evidence>
<dbReference type="Pfam" id="PF13365">
    <property type="entry name" value="Trypsin_2"/>
    <property type="match status" value="1"/>
</dbReference>
<evidence type="ECO:0000259" key="21">
    <source>
        <dbReference type="PROSITE" id="PS50106"/>
    </source>
</evidence>
<evidence type="ECO:0000256" key="14">
    <source>
        <dbReference type="ARBA" id="ARBA00023128"/>
    </source>
</evidence>
<dbReference type="InterPro" id="IPR001478">
    <property type="entry name" value="PDZ"/>
</dbReference>
<evidence type="ECO:0000256" key="18">
    <source>
        <dbReference type="ARBA" id="ARBA00035606"/>
    </source>
</evidence>
<dbReference type="GO" id="GO:0031966">
    <property type="term" value="C:mitochondrial membrane"/>
    <property type="evidence" value="ECO:0007669"/>
    <property type="project" value="UniProtKB-SubCell"/>
</dbReference>
<proteinExistence type="evidence at transcript level"/>
<keyword evidence="7 22" id="KW-0645">Protease</keyword>
<dbReference type="GO" id="GO:0043065">
    <property type="term" value="P:positive regulation of apoptotic process"/>
    <property type="evidence" value="ECO:0007669"/>
    <property type="project" value="TreeGrafter"/>
</dbReference>
<evidence type="ECO:0000313" key="22">
    <source>
        <dbReference type="EMBL" id="LAB70965.1"/>
    </source>
</evidence>
<reference evidence="22" key="1">
    <citation type="journal article" date="2018" name="Biosci. Biotechnol. Biochem.">
        <title>Polysaccharide hydrolase of the hadal zone amphipods Hirondellea gigas.</title>
        <authorList>
            <person name="Kobayashi H."/>
            <person name="Nagahama T."/>
            <person name="Arai W."/>
            <person name="Sasagawa Y."/>
            <person name="Umeda M."/>
            <person name="Hayashi T."/>
            <person name="Nikaido I."/>
            <person name="Watanabe H."/>
            <person name="Oguri K."/>
            <person name="Kitazato H."/>
            <person name="Fujioka K."/>
            <person name="Kido Y."/>
            <person name="Takami H."/>
        </authorList>
    </citation>
    <scope>NUCLEOTIDE SEQUENCE</scope>
    <source>
        <tissue evidence="22">Whole body</tissue>
    </source>
</reference>
<dbReference type="FunFam" id="2.40.10.120:FF:000004">
    <property type="entry name" value="Serine protease HTRA2, mitochondrial"/>
    <property type="match status" value="1"/>
</dbReference>
<comment type="catalytic activity">
    <reaction evidence="1">
        <text>Cleavage of non-polar aliphatic amino-acids at the P1 position, with a preference for Val, Ile and Met. At the P2 and P3 positions, Arg is selected most strongly with a secondary preference for other hydrophilic residues.</text>
        <dbReference type="EC" id="3.4.21.108"/>
    </reaction>
</comment>
<dbReference type="InterPro" id="IPR009003">
    <property type="entry name" value="Peptidase_S1_PA"/>
</dbReference>
<keyword evidence="11" id="KW-0720">Serine protease</keyword>
<dbReference type="SUPFAM" id="SSF50494">
    <property type="entry name" value="Trypsin-like serine proteases"/>
    <property type="match status" value="1"/>
</dbReference>
<keyword evidence="9" id="KW-0053">Apoptosis</keyword>
<comment type="subcellular location">
    <subcellularLocation>
        <location evidence="3">Mitochondrion intermembrane space</location>
        <topology evidence="3">Single-pass membrane protein</topology>
    </subcellularLocation>
    <subcellularLocation>
        <location evidence="2">Mitochondrion membrane</location>
        <topology evidence="2">Single-pass membrane protein</topology>
    </subcellularLocation>
</comment>
<evidence type="ECO:0000256" key="6">
    <source>
        <dbReference type="ARBA" id="ARBA00016929"/>
    </source>
</evidence>
<dbReference type="InterPro" id="IPR036034">
    <property type="entry name" value="PDZ_sf"/>
</dbReference>
<dbReference type="InterPro" id="IPR041489">
    <property type="entry name" value="PDZ_6"/>
</dbReference>
<sequence length="552" mass="59709">MSITRWRACQYLAHKCRIAHTTQLYSASNNTPFSPSHILCACTYDSSRRNFHLYSHSSVDSDDGGSIFRRTQSIFNIKYYNNSSQSGDALLRNGQTIRAISFRTTLDSSSRDSSSKLSLKKISRGLLSAALFCFGILIGGGIKLAYNTETFEKRREDDLILHYLTSDAMIDGSPESGNALLLNFPSVSAAKGFSETNTEDKLNNNDSSNNSYFNNERKGSGKDPPKHRATMNFIADVVERVAPSVVFIETVHPHRYDMGGQPLRVNHGSGFVVGADGLILTNAHVVTNGPKASRVMVRFQDGRELIGLVELVDPLSDLALLRVDASGLPTAILGSSASLRPGEFVVAVGSPLSLSNSVSAGVVSSTKRYAKDLGISANDITYIQTDAAITFGNSGGPLANLDGEVIGINSMKAAEGISFAIPVDIAKEFMAKAAARRTHQKQVPATSTSIRRRGYLGITMLTLTPDIISELQTKLSSPLPPDLTQGVMVWRVAVGSPAYHAGLQPGDVVTHINGHEIRAAGDVYRMLEKPSDLTMVVHRGNNRYTVKVTPEE</sequence>
<evidence type="ECO:0000256" key="17">
    <source>
        <dbReference type="ARBA" id="ARBA00029644"/>
    </source>
</evidence>
<evidence type="ECO:0000256" key="8">
    <source>
        <dbReference type="ARBA" id="ARBA00022692"/>
    </source>
</evidence>
<dbReference type="GO" id="GO:0006915">
    <property type="term" value="P:apoptotic process"/>
    <property type="evidence" value="ECO:0007669"/>
    <property type="project" value="UniProtKB-KW"/>
</dbReference>
<keyword evidence="14" id="KW-0496">Mitochondrion</keyword>
<dbReference type="GO" id="GO:0006508">
    <property type="term" value="P:proteolysis"/>
    <property type="evidence" value="ECO:0007669"/>
    <property type="project" value="UniProtKB-KW"/>
</dbReference>
<evidence type="ECO:0000256" key="1">
    <source>
        <dbReference type="ARBA" id="ARBA00001760"/>
    </source>
</evidence>
<evidence type="ECO:0000256" key="5">
    <source>
        <dbReference type="ARBA" id="ARBA00013033"/>
    </source>
</evidence>
<keyword evidence="8 20" id="KW-0812">Transmembrane</keyword>
<evidence type="ECO:0000256" key="2">
    <source>
        <dbReference type="ARBA" id="ARBA00004304"/>
    </source>
</evidence>
<evidence type="ECO:0000256" key="19">
    <source>
        <dbReference type="SAM" id="MobiDB-lite"/>
    </source>
</evidence>
<keyword evidence="15 20" id="KW-0472">Membrane</keyword>
<name>A0A2P2IAB5_9CRUS</name>
<dbReference type="GO" id="GO:0004252">
    <property type="term" value="F:serine-type endopeptidase activity"/>
    <property type="evidence" value="ECO:0007669"/>
    <property type="project" value="InterPro"/>
</dbReference>
<dbReference type="Pfam" id="PF17820">
    <property type="entry name" value="PDZ_6"/>
    <property type="match status" value="1"/>
</dbReference>
<evidence type="ECO:0000256" key="10">
    <source>
        <dbReference type="ARBA" id="ARBA00022801"/>
    </source>
</evidence>
<feature type="transmembrane region" description="Helical" evidence="20">
    <location>
        <begin position="126"/>
        <end position="146"/>
    </location>
</feature>
<evidence type="ECO:0000256" key="15">
    <source>
        <dbReference type="ARBA" id="ARBA00023136"/>
    </source>
</evidence>
<keyword evidence="13 20" id="KW-1133">Transmembrane helix</keyword>
<evidence type="ECO:0000256" key="4">
    <source>
        <dbReference type="ARBA" id="ARBA00010541"/>
    </source>
</evidence>
<evidence type="ECO:0000256" key="11">
    <source>
        <dbReference type="ARBA" id="ARBA00022825"/>
    </source>
</evidence>
<dbReference type="AlphaFoldDB" id="A0A2P2IAB5"/>
<dbReference type="PRINTS" id="PR00834">
    <property type="entry name" value="PROTEASES2C"/>
</dbReference>
<feature type="compositionally biased region" description="Basic and acidic residues" evidence="19">
    <location>
        <begin position="215"/>
        <end position="226"/>
    </location>
</feature>
<evidence type="ECO:0000256" key="9">
    <source>
        <dbReference type="ARBA" id="ARBA00022703"/>
    </source>
</evidence>
<feature type="region of interest" description="Disordered" evidence="19">
    <location>
        <begin position="194"/>
        <end position="226"/>
    </location>
</feature>
<evidence type="ECO:0000256" key="16">
    <source>
        <dbReference type="ARBA" id="ARBA00023145"/>
    </source>
</evidence>
<dbReference type="PANTHER" id="PTHR22939:SF129">
    <property type="entry name" value="SERINE PROTEASE HTRA2, MITOCHONDRIAL"/>
    <property type="match status" value="1"/>
</dbReference>
<keyword evidence="12" id="KW-0809">Transit peptide</keyword>
<comment type="similarity">
    <text evidence="4">Belongs to the peptidase S1C family.</text>
</comment>
<evidence type="ECO:0000256" key="7">
    <source>
        <dbReference type="ARBA" id="ARBA00022670"/>
    </source>
</evidence>
<evidence type="ECO:0000256" key="12">
    <source>
        <dbReference type="ARBA" id="ARBA00022946"/>
    </source>
</evidence>
<keyword evidence="16" id="KW-0865">Zymogen</keyword>
<comment type="function">
    <text evidence="18">Serine protease that shows proteolytic activity against a non-specific substrate beta-casein. Promotes or induces cell death either by direct binding to and inhibition of BIRC proteins (also called inhibitor of apoptosis proteins, IAPs), leading to an increase in caspase activity, or by a BIRC inhibition-independent, caspase-independent and serine protease activity-dependent mechanism. Can antagonize antiapoptotic activity of th/Diap1 by directly inducing the degradation of th/Diap1.</text>
</comment>
<dbReference type="SUPFAM" id="SSF50156">
    <property type="entry name" value="PDZ domain-like"/>
    <property type="match status" value="1"/>
</dbReference>
<dbReference type="Gene3D" id="2.30.42.10">
    <property type="match status" value="1"/>
</dbReference>
<evidence type="ECO:0000256" key="3">
    <source>
        <dbReference type="ARBA" id="ARBA00004375"/>
    </source>
</evidence>
<dbReference type="Gene3D" id="2.40.10.120">
    <property type="match status" value="1"/>
</dbReference>
<dbReference type="SMART" id="SM00228">
    <property type="entry name" value="PDZ"/>
    <property type="match status" value="1"/>
</dbReference>
<keyword evidence="10" id="KW-0378">Hydrolase</keyword>
<dbReference type="EC" id="3.4.21.108" evidence="5"/>
<feature type="domain" description="PDZ" evidence="21">
    <location>
        <begin position="453"/>
        <end position="518"/>
    </location>
</feature>
<dbReference type="GO" id="GO:0005758">
    <property type="term" value="C:mitochondrial intermembrane space"/>
    <property type="evidence" value="ECO:0007669"/>
    <property type="project" value="UniProtKB-SubCell"/>
</dbReference>
<feature type="compositionally biased region" description="Low complexity" evidence="19">
    <location>
        <begin position="204"/>
        <end position="214"/>
    </location>
</feature>
<organism evidence="22">
    <name type="scientific">Hirondellea gigas</name>
    <dbReference type="NCBI Taxonomy" id="1518452"/>
    <lineage>
        <taxon>Eukaryota</taxon>
        <taxon>Metazoa</taxon>
        <taxon>Ecdysozoa</taxon>
        <taxon>Arthropoda</taxon>
        <taxon>Crustacea</taxon>
        <taxon>Multicrustacea</taxon>
        <taxon>Malacostraca</taxon>
        <taxon>Eumalacostraca</taxon>
        <taxon>Peracarida</taxon>
        <taxon>Amphipoda</taxon>
        <taxon>Amphilochidea</taxon>
        <taxon>Lysianassida</taxon>
        <taxon>Lysianassidira</taxon>
        <taxon>Lysianassoidea</taxon>
        <taxon>Lysianassidae</taxon>
        <taxon>Hirondellea</taxon>
    </lineage>
</organism>
<evidence type="ECO:0000256" key="20">
    <source>
        <dbReference type="SAM" id="Phobius"/>
    </source>
</evidence>
<dbReference type="EMBL" id="IACF01005380">
    <property type="protein sequence ID" value="LAB70965.1"/>
    <property type="molecule type" value="mRNA"/>
</dbReference>